<organism evidence="1 2">
    <name type="scientific">Enterobacter cloacae</name>
    <dbReference type="NCBI Taxonomy" id="550"/>
    <lineage>
        <taxon>Bacteria</taxon>
        <taxon>Pseudomonadati</taxon>
        <taxon>Pseudomonadota</taxon>
        <taxon>Gammaproteobacteria</taxon>
        <taxon>Enterobacterales</taxon>
        <taxon>Enterobacteriaceae</taxon>
        <taxon>Enterobacter</taxon>
        <taxon>Enterobacter cloacae complex</taxon>
    </lineage>
</organism>
<comment type="caution">
    <text evidence="1">The sequence shown here is derived from an EMBL/GenBank/DDBJ whole genome shotgun (WGS) entry which is preliminary data.</text>
</comment>
<name>A0AA42UD64_ENTCL</name>
<evidence type="ECO:0000313" key="1">
    <source>
        <dbReference type="EMBL" id="MDH1481477.1"/>
    </source>
</evidence>
<dbReference type="Proteomes" id="UP001161707">
    <property type="component" value="Unassembled WGS sequence"/>
</dbReference>
<gene>
    <name evidence="1" type="ORF">N5E88_18585</name>
</gene>
<evidence type="ECO:0000313" key="2">
    <source>
        <dbReference type="Proteomes" id="UP001161707"/>
    </source>
</evidence>
<proteinExistence type="predicted"/>
<protein>
    <submittedName>
        <fullName evidence="1">Uncharacterized protein</fullName>
    </submittedName>
</protein>
<sequence>MNSVENKVVSLIKENNVVVLKCKSEFDFWIKNHLLNEPSFLFTDISKVKVLSGKGTTKNAFKHILYTEKNTLIVLDEADAFDTSISDYFSTFKVKSDYKDIDDCLKTNHIKIIFITRSGISYYLKSFLLSRSLSVFDADAYDETKESGIEFLLSDEAHNTNIEDILNIVDNNKTHSYDDLMSVIDEKIKNIAEISFEAKSKDKEIEQLKERIEILSFLLAKRDLKISALEDEIEELKI</sequence>
<dbReference type="AlphaFoldDB" id="A0AA42UD64"/>
<dbReference type="EMBL" id="JAOCIY010000060">
    <property type="protein sequence ID" value="MDH1481477.1"/>
    <property type="molecule type" value="Genomic_DNA"/>
</dbReference>
<dbReference type="RefSeq" id="WP_280023690.1">
    <property type="nucleotide sequence ID" value="NZ_JAOCIY010000060.1"/>
</dbReference>
<reference evidence="1" key="1">
    <citation type="submission" date="2022-09" db="EMBL/GenBank/DDBJ databases">
        <title>Intensive care unit water sources are persistently colonized with multi-drug resistant bacteria and are the site of extensive horizontal gene transfer of antibiotic resistance genes.</title>
        <authorList>
            <person name="Diorio-Toth L."/>
        </authorList>
    </citation>
    <scope>NUCLEOTIDE SEQUENCE</scope>
    <source>
        <strain evidence="1">GD03711</strain>
    </source>
</reference>
<accession>A0AA42UD64</accession>